<dbReference type="EMBL" id="JAQNDO010000001">
    <property type="protein sequence ID" value="MDC0748212.1"/>
    <property type="molecule type" value="Genomic_DNA"/>
</dbReference>
<protein>
    <submittedName>
        <fullName evidence="2">Oxygenase MpaB family protein</fullName>
    </submittedName>
</protein>
<gene>
    <name evidence="2" type="ORF">POL67_43190</name>
</gene>
<feature type="domain" description="ER-bound oxygenase mpaB/mpaB'/Rubber oxygenase catalytic" evidence="1">
    <location>
        <begin position="136"/>
        <end position="364"/>
    </location>
</feature>
<sequence>MHERDQMSEAAFFRSGSVDRIPTEFRYWDNMKDARAQKRRKQLQRLLGFDPVLPDELVRTFAHCYYDADPVAEAFVEDVYLARGQGAGRALVDRALESGVASIEDAPASLRALFAEVETPPEWLDWEKVELGARVWRRHGTHMFSFAGAVTLDAYQECSVVKPLAFTGAYTGESAQRRFLETAAFWIDVSEPGALRPGGQGRKTALRVRLMHVFVRKRLLRHPAWDLDAWGVPISQGDALITLMAGSVGALALKKLGYRTSREEVEALMHFWRYVGHLMGVQPRWYPPTYEDGVRLVFTALSKGAKKAGEDGVDLARSYVQSYAPREGDPPLVALRKRLEYHLELGYTKFFLSPQSFRAFGLPDPGFWKLHPFAQFPVVFALETVRKHVDVVDEWADTFARWRARQWLDAHLGPRRAEYKAVESFTR</sequence>
<evidence type="ECO:0000313" key="2">
    <source>
        <dbReference type="EMBL" id="MDC0748212.1"/>
    </source>
</evidence>
<dbReference type="PANTHER" id="PTHR37539:SF1">
    <property type="entry name" value="ER-BOUND OXYGENASE MPAB_MPAB'_RUBBER OXYGENASE CATALYTIC DOMAIN-CONTAINING PROTEIN"/>
    <property type="match status" value="1"/>
</dbReference>
<dbReference type="InterPro" id="IPR037473">
    <property type="entry name" value="Lcp-like"/>
</dbReference>
<dbReference type="InterPro" id="IPR018713">
    <property type="entry name" value="MPAB/Lcp_cat_dom"/>
</dbReference>
<dbReference type="RefSeq" id="WP_271927052.1">
    <property type="nucleotide sequence ID" value="NZ_JAQNDO010000001.1"/>
</dbReference>
<evidence type="ECO:0000313" key="3">
    <source>
        <dbReference type="Proteomes" id="UP001221411"/>
    </source>
</evidence>
<keyword evidence="3" id="KW-1185">Reference proteome</keyword>
<accession>A0ABT5F4Y9</accession>
<dbReference type="PANTHER" id="PTHR37539">
    <property type="entry name" value="SECRETED PROTEIN-RELATED"/>
    <property type="match status" value="1"/>
</dbReference>
<evidence type="ECO:0000259" key="1">
    <source>
        <dbReference type="Pfam" id="PF09995"/>
    </source>
</evidence>
<dbReference type="Proteomes" id="UP001221411">
    <property type="component" value="Unassembled WGS sequence"/>
</dbReference>
<dbReference type="Pfam" id="PF09995">
    <property type="entry name" value="MPAB_Lcp_cat"/>
    <property type="match status" value="1"/>
</dbReference>
<reference evidence="2 3" key="1">
    <citation type="submission" date="2022-11" db="EMBL/GenBank/DDBJ databases">
        <title>Minimal conservation of predation-associated metabolite biosynthetic gene clusters underscores biosynthetic potential of Myxococcota including descriptions for ten novel species: Archangium lansinium sp. nov., Myxococcus landrumus sp. nov., Nannocystis bai.</title>
        <authorList>
            <person name="Ahearne A."/>
            <person name="Stevens C."/>
            <person name="Dowd S."/>
        </authorList>
    </citation>
    <scope>NUCLEOTIDE SEQUENCE [LARGE SCALE GENOMIC DNA]</scope>
    <source>
        <strain evidence="2 3">RJM3</strain>
    </source>
</reference>
<proteinExistence type="predicted"/>
<organism evidence="2 3">
    <name type="scientific">Polyangium mundeleinium</name>
    <dbReference type="NCBI Taxonomy" id="2995306"/>
    <lineage>
        <taxon>Bacteria</taxon>
        <taxon>Pseudomonadati</taxon>
        <taxon>Myxococcota</taxon>
        <taxon>Polyangia</taxon>
        <taxon>Polyangiales</taxon>
        <taxon>Polyangiaceae</taxon>
        <taxon>Polyangium</taxon>
    </lineage>
</organism>
<comment type="caution">
    <text evidence="2">The sequence shown here is derived from an EMBL/GenBank/DDBJ whole genome shotgun (WGS) entry which is preliminary data.</text>
</comment>
<name>A0ABT5F4Y9_9BACT</name>